<accession>A0A1M2VJG8</accession>
<dbReference type="STRING" id="154538.A0A1M2VJG8"/>
<gene>
    <name evidence="1" type="ORF">TRAPUB_1337</name>
</gene>
<evidence type="ECO:0000313" key="1">
    <source>
        <dbReference type="EMBL" id="OJT07745.1"/>
    </source>
</evidence>
<sequence>MALPHSLMLTLAPTFACRRASTRLIYGFHYTTARQFTTSPPQTLSDATTAAPATPVGLTGSAPYHTALVLLHTHAQPSEYPARSRSPLWRALMMKARNWGGTVNFVWSPELRPLPDYTGLGEDKAADILGREAYTASVFSLSHRYGRLEIPEVSLANLDEIDETLRKLVLGNGSGSSGGGKLAQEEGEALDRRLHLYVCTHGSRDCRCGEGGGAVARALKRELEKRGMGAKDVVLGEVAHVGGHKYVL</sequence>
<reference evidence="1 2" key="1">
    <citation type="submission" date="2016-10" db="EMBL/GenBank/DDBJ databases">
        <title>Genome sequence of the basidiomycete white-rot fungus Trametes pubescens.</title>
        <authorList>
            <person name="Makela M.R."/>
            <person name="Granchi Z."/>
            <person name="Peng M."/>
            <person name="De Vries R.P."/>
            <person name="Grigoriev I."/>
            <person name="Riley R."/>
            <person name="Hilden K."/>
        </authorList>
    </citation>
    <scope>NUCLEOTIDE SEQUENCE [LARGE SCALE GENOMIC DNA]</scope>
    <source>
        <strain evidence="1 2">FBCC735</strain>
    </source>
</reference>
<dbReference type="AlphaFoldDB" id="A0A1M2VJG8"/>
<evidence type="ECO:0008006" key="3">
    <source>
        <dbReference type="Google" id="ProtNLM"/>
    </source>
</evidence>
<dbReference type="Proteomes" id="UP000184267">
    <property type="component" value="Unassembled WGS sequence"/>
</dbReference>
<organism evidence="1 2">
    <name type="scientific">Trametes pubescens</name>
    <name type="common">White-rot fungus</name>
    <dbReference type="NCBI Taxonomy" id="154538"/>
    <lineage>
        <taxon>Eukaryota</taxon>
        <taxon>Fungi</taxon>
        <taxon>Dikarya</taxon>
        <taxon>Basidiomycota</taxon>
        <taxon>Agaricomycotina</taxon>
        <taxon>Agaricomycetes</taxon>
        <taxon>Polyporales</taxon>
        <taxon>Polyporaceae</taxon>
        <taxon>Trametes</taxon>
    </lineage>
</organism>
<keyword evidence="2" id="KW-1185">Reference proteome</keyword>
<name>A0A1M2VJG8_TRAPU</name>
<protein>
    <recommendedName>
        <fullName evidence="3">Altered inheritance of mitochondria protein 32</fullName>
    </recommendedName>
</protein>
<dbReference type="OMA" id="SRDCRCG"/>
<dbReference type="EMBL" id="MNAD01001129">
    <property type="protein sequence ID" value="OJT07745.1"/>
    <property type="molecule type" value="Genomic_DNA"/>
</dbReference>
<proteinExistence type="predicted"/>
<dbReference type="InterPro" id="IPR009737">
    <property type="entry name" value="Aim32/Apd1-like"/>
</dbReference>
<comment type="caution">
    <text evidence="1">The sequence shown here is derived from an EMBL/GenBank/DDBJ whole genome shotgun (WGS) entry which is preliminary data.</text>
</comment>
<dbReference type="OrthoDB" id="10253744at2759"/>
<dbReference type="PANTHER" id="PTHR31902">
    <property type="entry name" value="ACTIN PATCHES DISTAL PROTEIN 1"/>
    <property type="match status" value="1"/>
</dbReference>
<evidence type="ECO:0000313" key="2">
    <source>
        <dbReference type="Proteomes" id="UP000184267"/>
    </source>
</evidence>
<dbReference type="Pfam" id="PF06999">
    <property type="entry name" value="Suc_Fer-like"/>
    <property type="match status" value="1"/>
</dbReference>
<dbReference type="Gene3D" id="3.40.30.10">
    <property type="entry name" value="Glutaredoxin"/>
    <property type="match status" value="1"/>
</dbReference>